<dbReference type="GO" id="GO:0015344">
    <property type="term" value="F:siderophore uptake transmembrane transporter activity"/>
    <property type="evidence" value="ECO:0007669"/>
    <property type="project" value="TreeGrafter"/>
</dbReference>
<evidence type="ECO:0000256" key="2">
    <source>
        <dbReference type="ARBA" id="ARBA00008143"/>
    </source>
</evidence>
<dbReference type="GO" id="GO:0009279">
    <property type="term" value="C:cell outer membrane"/>
    <property type="evidence" value="ECO:0007669"/>
    <property type="project" value="UniProtKB-SubCell"/>
</dbReference>
<evidence type="ECO:0000256" key="11">
    <source>
        <dbReference type="PROSITE-ProRule" id="PRU01360"/>
    </source>
</evidence>
<dbReference type="Gene3D" id="2.40.170.20">
    <property type="entry name" value="TonB-dependent receptor, beta-barrel domain"/>
    <property type="match status" value="1"/>
</dbReference>
<dbReference type="GO" id="GO:0044718">
    <property type="term" value="P:siderophore transmembrane transport"/>
    <property type="evidence" value="ECO:0007669"/>
    <property type="project" value="TreeGrafter"/>
</dbReference>
<keyword evidence="6 13" id="KW-0732">Signal</keyword>
<dbReference type="InterPro" id="IPR036942">
    <property type="entry name" value="Beta-barrel_TonB_sf"/>
</dbReference>
<dbReference type="InterPro" id="IPR037066">
    <property type="entry name" value="Plug_dom_sf"/>
</dbReference>
<dbReference type="Pfam" id="PF07715">
    <property type="entry name" value="Plug"/>
    <property type="match status" value="1"/>
</dbReference>
<evidence type="ECO:0000256" key="5">
    <source>
        <dbReference type="ARBA" id="ARBA00022692"/>
    </source>
</evidence>
<feature type="chain" id="PRO_5012470119" evidence="13">
    <location>
        <begin position="22"/>
        <end position="705"/>
    </location>
</feature>
<dbReference type="PANTHER" id="PTHR30069:SF29">
    <property type="entry name" value="HEMOGLOBIN AND HEMOGLOBIN-HAPTOGLOBIN-BINDING PROTEIN 1-RELATED"/>
    <property type="match status" value="1"/>
</dbReference>
<evidence type="ECO:0000256" key="4">
    <source>
        <dbReference type="ARBA" id="ARBA00022452"/>
    </source>
</evidence>
<evidence type="ECO:0000256" key="12">
    <source>
        <dbReference type="RuleBase" id="RU003357"/>
    </source>
</evidence>
<feature type="domain" description="TonB-dependent receptor-like beta-barrel" evidence="14">
    <location>
        <begin position="199"/>
        <end position="665"/>
    </location>
</feature>
<reference evidence="16 17" key="1">
    <citation type="submission" date="2017-08" db="EMBL/GenBank/DDBJ databases">
        <title>Genomic and metabolic characterisation of spoilage-associated Pseudomonas species.</title>
        <authorList>
            <person name="Stanborough T."/>
            <person name="Fegan N."/>
            <person name="Powell S.M."/>
            <person name="Singh T."/>
            <person name="Tamplin M.L."/>
            <person name="Chandry P.S."/>
        </authorList>
    </citation>
    <scope>NUCLEOTIDE SEQUENCE [LARGE SCALE GENOMIC DNA]</scope>
    <source>
        <strain evidence="16 17">F1820</strain>
    </source>
</reference>
<dbReference type="PANTHER" id="PTHR30069">
    <property type="entry name" value="TONB-DEPENDENT OUTER MEMBRANE RECEPTOR"/>
    <property type="match status" value="1"/>
</dbReference>
<evidence type="ECO:0000256" key="7">
    <source>
        <dbReference type="ARBA" id="ARBA00023077"/>
    </source>
</evidence>
<keyword evidence="7 12" id="KW-0798">TonB box</keyword>
<proteinExistence type="inferred from homology"/>
<evidence type="ECO:0000256" key="9">
    <source>
        <dbReference type="ARBA" id="ARBA00023170"/>
    </source>
</evidence>
<dbReference type="SUPFAM" id="SSF56935">
    <property type="entry name" value="Porins"/>
    <property type="match status" value="1"/>
</dbReference>
<dbReference type="Proteomes" id="UP000216113">
    <property type="component" value="Unassembled WGS sequence"/>
</dbReference>
<dbReference type="RefSeq" id="WP_095028391.1">
    <property type="nucleotide sequence ID" value="NZ_NQKL01000004.1"/>
</dbReference>
<dbReference type="InterPro" id="IPR039426">
    <property type="entry name" value="TonB-dep_rcpt-like"/>
</dbReference>
<comment type="similarity">
    <text evidence="2">Belongs to the TonB-dependent receptor family. Hemoglobin/haptoglobin binding protein subfamily.</text>
</comment>
<dbReference type="Pfam" id="PF00593">
    <property type="entry name" value="TonB_dep_Rec_b-barrel"/>
    <property type="match status" value="1"/>
</dbReference>
<evidence type="ECO:0000256" key="10">
    <source>
        <dbReference type="ARBA" id="ARBA00023237"/>
    </source>
</evidence>
<dbReference type="AlphaFoldDB" id="A0A266LX19"/>
<evidence type="ECO:0000256" key="13">
    <source>
        <dbReference type="SAM" id="SignalP"/>
    </source>
</evidence>
<dbReference type="InterPro" id="IPR012910">
    <property type="entry name" value="Plug_dom"/>
</dbReference>
<accession>A0A266LX19</accession>
<keyword evidence="10 11" id="KW-0998">Cell outer membrane</keyword>
<keyword evidence="3 11" id="KW-0813">Transport</keyword>
<comment type="subcellular location">
    <subcellularLocation>
        <location evidence="1 11">Cell outer membrane</location>
        <topology evidence="1 11">Multi-pass membrane protein</topology>
    </subcellularLocation>
</comment>
<gene>
    <name evidence="16" type="ORF">CJF43_06005</name>
</gene>
<protein>
    <submittedName>
        <fullName evidence="16">TonB-dependent receptor</fullName>
    </submittedName>
</protein>
<evidence type="ECO:0000313" key="17">
    <source>
        <dbReference type="Proteomes" id="UP000216113"/>
    </source>
</evidence>
<keyword evidence="4 11" id="KW-1134">Transmembrane beta strand</keyword>
<organism evidence="16 17">
    <name type="scientific">Pseudomonas fragi</name>
    <dbReference type="NCBI Taxonomy" id="296"/>
    <lineage>
        <taxon>Bacteria</taxon>
        <taxon>Pseudomonadati</taxon>
        <taxon>Pseudomonadota</taxon>
        <taxon>Gammaproteobacteria</taxon>
        <taxon>Pseudomonadales</taxon>
        <taxon>Pseudomonadaceae</taxon>
        <taxon>Pseudomonas</taxon>
    </lineage>
</organism>
<evidence type="ECO:0000313" key="16">
    <source>
        <dbReference type="EMBL" id="OZY42574.1"/>
    </source>
</evidence>
<evidence type="ECO:0000256" key="3">
    <source>
        <dbReference type="ARBA" id="ARBA00022448"/>
    </source>
</evidence>
<dbReference type="InterPro" id="IPR000531">
    <property type="entry name" value="Beta-barrel_TonB"/>
</dbReference>
<feature type="domain" description="TonB-dependent receptor plug" evidence="15">
    <location>
        <begin position="46"/>
        <end position="155"/>
    </location>
</feature>
<keyword evidence="8 11" id="KW-0472">Membrane</keyword>
<sequence length="705" mass="77502">MRPALSSLLPLALIFAAPAHGNPLELDEVQVRSEESSELQAAQNALNEVPGASNLIDMARVENGRTASNADVLAYQPGVYAQSAGNDGAKVSVRGSGINRAPSAHGSGLYVMFDGLPLTGPGGTPYELFEPLWLSRAEVLRGANGFDTGSLALGGSINYVTHTGYDAAPLQVRYETGSYGYQKRQISSGQVLGDLDYYVSLTDSDTDGYQNHTVGSSKGIAANVGYRFSPQLETRFYLRYRETDNQLAGRVTKDNIQHHPRAANPAYVAGDYTRPQPGSTWLGNKTTMYLDDDSQVEVGLVYHDYPMDLREGPNRLKVAYTDVSGTLNYKRRDTLFGLESKTTVGLRNTKHLPNSGASEYVRIPVGNTAGYAPGTKIRDFSYQGSDTVLHASNELELIPDLWLTTGMALIYTRRESDVSYPDSGGKVSQHDWDYAPRIGLRYEFNPNLQVYGNLSRSVEPPHPWSMIWGSPFTFPINSGPATGRQSTPVSLDNQTATTLELGTRGDAWFGQWDLAWYYSAVRHELLSVETQAATLTQSPIVGESNASPTVHQGIEAGLNSLLWEKQAVGKVSLRQAYTFSDFHYRDDERFGDNKLPGIPQHYYQAEVRYDHPQGFYAGVNTQVASRMAVDYANSYYTSSYMLWGATLGYNAPKQDWQAWLDLRNLSGERYAATVTPGYDDKGMDAARSTPGEGRGAYVGVSYSFR</sequence>
<evidence type="ECO:0000259" key="14">
    <source>
        <dbReference type="Pfam" id="PF00593"/>
    </source>
</evidence>
<evidence type="ECO:0000256" key="6">
    <source>
        <dbReference type="ARBA" id="ARBA00022729"/>
    </source>
</evidence>
<evidence type="ECO:0000259" key="15">
    <source>
        <dbReference type="Pfam" id="PF07715"/>
    </source>
</evidence>
<feature type="signal peptide" evidence="13">
    <location>
        <begin position="1"/>
        <end position="21"/>
    </location>
</feature>
<name>A0A266LX19_PSEFR</name>
<dbReference type="EMBL" id="NQKL01000004">
    <property type="protein sequence ID" value="OZY42574.1"/>
    <property type="molecule type" value="Genomic_DNA"/>
</dbReference>
<keyword evidence="9 16" id="KW-0675">Receptor</keyword>
<dbReference type="PROSITE" id="PS52016">
    <property type="entry name" value="TONB_DEPENDENT_REC_3"/>
    <property type="match status" value="1"/>
</dbReference>
<comment type="caution">
    <text evidence="16">The sequence shown here is derived from an EMBL/GenBank/DDBJ whole genome shotgun (WGS) entry which is preliminary data.</text>
</comment>
<keyword evidence="5 11" id="KW-0812">Transmembrane</keyword>
<evidence type="ECO:0000256" key="1">
    <source>
        <dbReference type="ARBA" id="ARBA00004571"/>
    </source>
</evidence>
<dbReference type="Gene3D" id="2.170.130.10">
    <property type="entry name" value="TonB-dependent receptor, plug domain"/>
    <property type="match status" value="1"/>
</dbReference>
<evidence type="ECO:0000256" key="8">
    <source>
        <dbReference type="ARBA" id="ARBA00023136"/>
    </source>
</evidence>